<evidence type="ECO:0000256" key="1">
    <source>
        <dbReference type="ARBA" id="ARBA00004358"/>
    </source>
</evidence>
<dbReference type="FunFam" id="3.90.190.10:FF:000017">
    <property type="entry name" value="receptor-type tyrosine-protein phosphatase-like N isoform X2"/>
    <property type="match status" value="1"/>
</dbReference>
<dbReference type="PANTHER" id="PTHR46106:SF4">
    <property type="entry name" value="IA-2 PROTEIN TYROSINE PHOSPHATASE, ISOFORM C"/>
    <property type="match status" value="1"/>
</dbReference>
<dbReference type="PRINTS" id="PR00700">
    <property type="entry name" value="PRTYPHPHTASE"/>
</dbReference>
<keyword evidence="4 9" id="KW-1133">Transmembrane helix</keyword>
<dbReference type="SMART" id="SM00194">
    <property type="entry name" value="PTPc"/>
    <property type="match status" value="1"/>
</dbReference>
<evidence type="ECO:0000256" key="8">
    <source>
        <dbReference type="SAM" id="MobiDB-lite"/>
    </source>
</evidence>
<feature type="region of interest" description="Disordered" evidence="8">
    <location>
        <begin position="472"/>
        <end position="497"/>
    </location>
</feature>
<dbReference type="InterPro" id="IPR016130">
    <property type="entry name" value="Tyr_Pase_AS"/>
</dbReference>
<dbReference type="PROSITE" id="PS50056">
    <property type="entry name" value="TYR_PHOSPHATASE_2"/>
    <property type="match status" value="1"/>
</dbReference>
<dbReference type="Gene3D" id="3.90.190.10">
    <property type="entry name" value="Protein tyrosine phosphatase superfamily"/>
    <property type="match status" value="1"/>
</dbReference>
<dbReference type="InterPro" id="IPR000242">
    <property type="entry name" value="PTP_cat"/>
</dbReference>
<feature type="domain" description="Tyrosine specific protein phosphatases" evidence="12">
    <location>
        <begin position="703"/>
        <end position="775"/>
    </location>
</feature>
<evidence type="ECO:0000256" key="5">
    <source>
        <dbReference type="ARBA" id="ARBA00023136"/>
    </source>
</evidence>
<sequence length="794" mass="89129">MAALLHPLVALLLLLLHCVHITDAKLAYGCNLLDDLCEEDESCISDGLFGECTRNGDSALILSSPLDEVQSELLRLQLARLKDDGYEWLSPRTQCLLIYFKLSLAYQLRYDTDFCDVRNPINVWQLLQIVKSELSKKNGLIANLDDDEANSDAALARELHEAAAGLLGQQPFPEVKNNSEDANNVDIPLSAEEEQFLEGYLNDALADQVPNLGEINDQQAERLLKYVRFLESTLLDSQGREGGDESEVQSGEAEEAVPLNVDDDGTLPLKKDIEHLGDPDTGLEHVEHKIVKGAVPLERVDSNHVYLRIAKDLSEEQLYQLVAYLERSIAIPNKLIFDDFQFDGDQLSFRVSRSGFVRSHNAKRQLDSAEGIAEAVYKRRKDIETLSGVRVDETGIGSGEGTVPVESEGRDGLFMPILVICAFTITALFTVLAVHHVKQRQRNRRAAAIPELAEQIEGKPSTLYQDLCRHRMSTQEPSSGTNSKHSSTSSWCEEPISHPNMDISTGHVILNFLQENLQNPSKIEEQWSTLSQYVNSSAVSSIAEQEENKEKNRNPKCLPYDDTLISVQSLASDVTSSTYINASAIHDSDPRRPAYIATQSPLPNTIADFWQMIWEQGAVLIVNLTNEEDSREQRCTRYWPESGSQLHGAFEIHLVSEHIWSEDYLVRSFYLKNLKTNETRTITQFHYLTWPYQGIPSTTKALLEFRRKVNKSYRGRAAPIVVHCTDGIGRTGTYCLLDMVLNRIAKGVKELNIAGSLEHLRDQRRGMVETGEQYKLVFSCLAEEVTAMVKALPR</sequence>
<dbReference type="SUPFAM" id="SSF52799">
    <property type="entry name" value="(Phosphotyrosine protein) phosphatases II"/>
    <property type="match status" value="1"/>
</dbReference>
<accession>F1KWW2</accession>
<dbReference type="GO" id="GO:0051046">
    <property type="term" value="P:regulation of secretion"/>
    <property type="evidence" value="ECO:0007669"/>
    <property type="project" value="TreeGrafter"/>
</dbReference>
<feature type="domain" description="Tyrosine-protein phosphatase" evidence="11">
    <location>
        <begin position="523"/>
        <end position="784"/>
    </location>
</feature>
<keyword evidence="2 9" id="KW-0812">Transmembrane</keyword>
<dbReference type="Pfam" id="PF00102">
    <property type="entry name" value="Y_phosphatase"/>
    <property type="match status" value="1"/>
</dbReference>
<dbReference type="EMBL" id="JI167236">
    <property type="protein sequence ID" value="ADY42366.1"/>
    <property type="molecule type" value="mRNA"/>
</dbReference>
<comment type="subcellular location">
    <subcellularLocation>
        <location evidence="1">Cytoplasmic vesicle membrane</location>
        <topology evidence="1">Single-pass type I membrane protein</topology>
    </subcellularLocation>
</comment>
<dbReference type="InterPro" id="IPR029021">
    <property type="entry name" value="Prot-tyrosine_phosphatase-like"/>
</dbReference>
<proteinExistence type="evidence at transcript level"/>
<protein>
    <submittedName>
        <fullName evidence="13">Receptor-type tyrosine-protein phosphatase-like protein</fullName>
    </submittedName>
</protein>
<evidence type="ECO:0000259" key="12">
    <source>
        <dbReference type="PROSITE" id="PS50056"/>
    </source>
</evidence>
<organism evidence="13">
    <name type="scientific">Ascaris suum</name>
    <name type="common">Pig roundworm</name>
    <name type="synonym">Ascaris lumbricoides</name>
    <dbReference type="NCBI Taxonomy" id="6253"/>
    <lineage>
        <taxon>Eukaryota</taxon>
        <taxon>Metazoa</taxon>
        <taxon>Ecdysozoa</taxon>
        <taxon>Nematoda</taxon>
        <taxon>Chromadorea</taxon>
        <taxon>Rhabditida</taxon>
        <taxon>Spirurina</taxon>
        <taxon>Ascaridomorpha</taxon>
        <taxon>Ascaridoidea</taxon>
        <taxon>Ascarididae</taxon>
        <taxon>Ascaris</taxon>
    </lineage>
</organism>
<evidence type="ECO:0000313" key="13">
    <source>
        <dbReference type="EMBL" id="ADY42366.1"/>
    </source>
</evidence>
<dbReference type="AlphaFoldDB" id="F1KWW2"/>
<name>F1KWW2_ASCSU</name>
<evidence type="ECO:0000256" key="9">
    <source>
        <dbReference type="SAM" id="Phobius"/>
    </source>
</evidence>
<dbReference type="PANTHER" id="PTHR46106">
    <property type="entry name" value="IA-2 PROTEIN TYROSINE PHOSPHATASE, ISOFORM C"/>
    <property type="match status" value="1"/>
</dbReference>
<dbReference type="InterPro" id="IPR003595">
    <property type="entry name" value="Tyr_Pase_cat"/>
</dbReference>
<keyword evidence="3 10" id="KW-0732">Signal</keyword>
<dbReference type="GO" id="GO:0030141">
    <property type="term" value="C:secretory granule"/>
    <property type="evidence" value="ECO:0007669"/>
    <property type="project" value="InterPro"/>
</dbReference>
<evidence type="ECO:0000256" key="6">
    <source>
        <dbReference type="ARBA" id="ARBA00023180"/>
    </source>
</evidence>
<evidence type="ECO:0000256" key="7">
    <source>
        <dbReference type="ARBA" id="ARBA00023329"/>
    </source>
</evidence>
<evidence type="ECO:0000256" key="10">
    <source>
        <dbReference type="SAM" id="SignalP"/>
    </source>
</evidence>
<keyword evidence="5 9" id="KW-0472">Membrane</keyword>
<evidence type="ECO:0000256" key="3">
    <source>
        <dbReference type="ARBA" id="ARBA00022729"/>
    </source>
</evidence>
<keyword evidence="6" id="KW-0325">Glycoprotein</keyword>
<evidence type="ECO:0000256" key="4">
    <source>
        <dbReference type="ARBA" id="ARBA00022989"/>
    </source>
</evidence>
<keyword evidence="13" id="KW-0675">Receptor</keyword>
<keyword evidence="7" id="KW-0968">Cytoplasmic vesicle</keyword>
<dbReference type="InterPro" id="IPR033522">
    <property type="entry name" value="IA-2/IA-2_beta"/>
</dbReference>
<dbReference type="GO" id="GO:0004725">
    <property type="term" value="F:protein tyrosine phosphatase activity"/>
    <property type="evidence" value="ECO:0007669"/>
    <property type="project" value="InterPro"/>
</dbReference>
<feature type="signal peptide" evidence="10">
    <location>
        <begin position="1"/>
        <end position="24"/>
    </location>
</feature>
<feature type="compositionally biased region" description="Low complexity" evidence="8">
    <location>
        <begin position="478"/>
        <end position="490"/>
    </location>
</feature>
<reference evidence="13" key="1">
    <citation type="journal article" date="2011" name="Genome Res.">
        <title>Deep small RNA sequencing from the nematode Ascaris reveals conservation, functional diversification, and novel developmental profiles.</title>
        <authorList>
            <person name="Wang J."/>
            <person name="Czech B."/>
            <person name="Crunk A."/>
            <person name="Wallace A."/>
            <person name="Mitreva M."/>
            <person name="Hannon G.J."/>
            <person name="Davis R.E."/>
        </authorList>
    </citation>
    <scope>NUCLEOTIDE SEQUENCE</scope>
</reference>
<dbReference type="GO" id="GO:0045202">
    <property type="term" value="C:synapse"/>
    <property type="evidence" value="ECO:0007669"/>
    <property type="project" value="TreeGrafter"/>
</dbReference>
<feature type="transmembrane region" description="Helical" evidence="9">
    <location>
        <begin position="413"/>
        <end position="435"/>
    </location>
</feature>
<dbReference type="PROSITE" id="PS50055">
    <property type="entry name" value="TYR_PHOSPHATASE_PTP"/>
    <property type="match status" value="1"/>
</dbReference>
<dbReference type="SMART" id="SM00404">
    <property type="entry name" value="PTPc_motif"/>
    <property type="match status" value="1"/>
</dbReference>
<evidence type="ECO:0000259" key="11">
    <source>
        <dbReference type="PROSITE" id="PS50055"/>
    </source>
</evidence>
<dbReference type="GO" id="GO:0030659">
    <property type="term" value="C:cytoplasmic vesicle membrane"/>
    <property type="evidence" value="ECO:0007669"/>
    <property type="project" value="UniProtKB-SubCell"/>
</dbReference>
<evidence type="ECO:0000256" key="2">
    <source>
        <dbReference type="ARBA" id="ARBA00022692"/>
    </source>
</evidence>
<dbReference type="PROSITE" id="PS00383">
    <property type="entry name" value="TYR_PHOSPHATASE_1"/>
    <property type="match status" value="1"/>
</dbReference>
<dbReference type="InterPro" id="IPR000387">
    <property type="entry name" value="Tyr_Pase_dom"/>
</dbReference>
<feature type="chain" id="PRO_5003268159" evidence="10">
    <location>
        <begin position="25"/>
        <end position="794"/>
    </location>
</feature>